<feature type="region of interest" description="Disordered" evidence="1">
    <location>
        <begin position="1"/>
        <end position="51"/>
    </location>
</feature>
<dbReference type="EMBL" id="CADCTS010000114">
    <property type="protein sequence ID" value="CAA9293869.1"/>
    <property type="molecule type" value="Genomic_DNA"/>
</dbReference>
<feature type="compositionally biased region" description="Basic residues" evidence="1">
    <location>
        <begin position="38"/>
        <end position="48"/>
    </location>
</feature>
<evidence type="ECO:0000313" key="2">
    <source>
        <dbReference type="EMBL" id="CAA9293869.1"/>
    </source>
</evidence>
<feature type="non-terminal residue" evidence="2">
    <location>
        <position position="251"/>
    </location>
</feature>
<organism evidence="2">
    <name type="scientific">uncultured Friedmanniella sp</name>
    <dbReference type="NCBI Taxonomy" id="335381"/>
    <lineage>
        <taxon>Bacteria</taxon>
        <taxon>Bacillati</taxon>
        <taxon>Actinomycetota</taxon>
        <taxon>Actinomycetes</taxon>
        <taxon>Propionibacteriales</taxon>
        <taxon>Nocardioidaceae</taxon>
        <taxon>Friedmanniella</taxon>
        <taxon>environmental samples</taxon>
    </lineage>
</organism>
<feature type="compositionally biased region" description="Basic and acidic residues" evidence="1">
    <location>
        <begin position="177"/>
        <end position="191"/>
    </location>
</feature>
<feature type="non-terminal residue" evidence="2">
    <location>
        <position position="1"/>
    </location>
</feature>
<feature type="compositionally biased region" description="Low complexity" evidence="1">
    <location>
        <begin position="120"/>
        <end position="138"/>
    </location>
</feature>
<feature type="compositionally biased region" description="Basic residues" evidence="1">
    <location>
        <begin position="147"/>
        <end position="157"/>
    </location>
</feature>
<reference evidence="2" key="1">
    <citation type="submission" date="2020-02" db="EMBL/GenBank/DDBJ databases">
        <authorList>
            <person name="Meier V. D."/>
        </authorList>
    </citation>
    <scope>NUCLEOTIDE SEQUENCE</scope>
    <source>
        <strain evidence="2">AVDCRST_MAG48</strain>
    </source>
</reference>
<feature type="region of interest" description="Disordered" evidence="1">
    <location>
        <begin position="232"/>
        <end position="251"/>
    </location>
</feature>
<dbReference type="AlphaFoldDB" id="A0A6J4K3D0"/>
<name>A0A6J4K3D0_9ACTN</name>
<feature type="region of interest" description="Disordered" evidence="1">
    <location>
        <begin position="117"/>
        <end position="213"/>
    </location>
</feature>
<accession>A0A6J4K3D0</accession>
<evidence type="ECO:0000256" key="1">
    <source>
        <dbReference type="SAM" id="MobiDB-lite"/>
    </source>
</evidence>
<gene>
    <name evidence="2" type="ORF">AVDCRST_MAG48-777</name>
</gene>
<protein>
    <submittedName>
        <fullName evidence="2">Integral membrane protein</fullName>
    </submittedName>
</protein>
<feature type="compositionally biased region" description="Low complexity" evidence="1">
    <location>
        <begin position="161"/>
        <end position="176"/>
    </location>
</feature>
<sequence length="251" mass="25390">DPPSCALGPGPPGGRAAAAQRPPRPLGERRGLPAPPAGHRRHRGHRGLAARGVPVDAARFAAVLRAHARGGRHLGRGRAGVGAAAPGADVRPGGAAAAAGGHAGALRGRRVQRLLRRGAGRPADPRAGAGDRLGAALRRPGDDAAGAHHHAGQRRRGGGVLPRLGLRGSGCRPAGARLDRRLRAGHDDHPQSRARAGQRAHGPAVRSAAQYHRRHPGLDAHARGVVGADAALPPAAVHPRSGRGAGDGCRV</sequence>
<proteinExistence type="predicted"/>